<dbReference type="PANTHER" id="PTHR11735">
    <property type="entry name" value="TRNA N6-ADENOSINE THREONYLCARBAMOYLTRANSFERASE"/>
    <property type="match status" value="1"/>
</dbReference>
<evidence type="ECO:0000256" key="3">
    <source>
        <dbReference type="ARBA" id="ARBA00022694"/>
    </source>
</evidence>
<feature type="binding site" evidence="8">
    <location>
        <position position="182"/>
    </location>
    <ligand>
        <name>substrate</name>
    </ligand>
</feature>
<dbReference type="EMBL" id="MGKO01000013">
    <property type="protein sequence ID" value="OGN27271.1"/>
    <property type="molecule type" value="Genomic_DNA"/>
</dbReference>
<evidence type="ECO:0000256" key="7">
    <source>
        <dbReference type="ARBA" id="ARBA00048117"/>
    </source>
</evidence>
<feature type="binding site" evidence="8">
    <location>
        <position position="117"/>
    </location>
    <ligand>
        <name>Fe cation</name>
        <dbReference type="ChEBI" id="CHEBI:24875"/>
    </ligand>
</feature>
<dbReference type="InterPro" id="IPR000905">
    <property type="entry name" value="Gcp-like_dom"/>
</dbReference>
<feature type="binding site" evidence="8">
    <location>
        <position position="121"/>
    </location>
    <ligand>
        <name>Fe cation</name>
        <dbReference type="ChEBI" id="CHEBI:24875"/>
    </ligand>
</feature>
<keyword evidence="5 8" id="KW-0408">Iron</keyword>
<dbReference type="FunFam" id="3.30.420.40:FF:000040">
    <property type="entry name" value="tRNA N6-adenosine threonylcarbamoyltransferase"/>
    <property type="match status" value="1"/>
</dbReference>
<comment type="cofactor">
    <cofactor evidence="8">
        <name>Fe(2+)</name>
        <dbReference type="ChEBI" id="CHEBI:29033"/>
    </cofactor>
    <text evidence="8">Binds 1 Fe(2+) ion per subunit.</text>
</comment>
<feature type="binding site" evidence="8">
    <location>
        <begin position="149"/>
        <end position="153"/>
    </location>
    <ligand>
        <name>substrate</name>
    </ligand>
</feature>
<dbReference type="PRINTS" id="PR00789">
    <property type="entry name" value="OSIALOPTASE"/>
</dbReference>
<dbReference type="InterPro" id="IPR017860">
    <property type="entry name" value="Peptidase_M22_CS"/>
</dbReference>
<evidence type="ECO:0000256" key="5">
    <source>
        <dbReference type="ARBA" id="ARBA00023004"/>
    </source>
</evidence>
<keyword evidence="4 8" id="KW-0479">Metal-binding</keyword>
<evidence type="ECO:0000313" key="11">
    <source>
        <dbReference type="Proteomes" id="UP000178444"/>
    </source>
</evidence>
<comment type="similarity">
    <text evidence="8">Belongs to the KAE1 / TsaD family.</text>
</comment>
<dbReference type="InterPro" id="IPR022450">
    <property type="entry name" value="TsaD"/>
</dbReference>
<comment type="function">
    <text evidence="8">Required for the formation of a threonylcarbamoyl group on adenosine at position 37 (t(6)A37) in tRNAs that read codons beginning with adenine. Is involved in the transfer of the threonylcarbamoyl moiety of threonylcarbamoyl-AMP (TC-AMP) to the N6 group of A37, together with TsaE and TsaB. TsaD likely plays a direct catalytic role in this reaction.</text>
</comment>
<comment type="subcellular location">
    <subcellularLocation>
        <location evidence="8">Cytoplasm</location>
    </subcellularLocation>
</comment>
<feature type="binding site" evidence="8">
    <location>
        <position position="335"/>
    </location>
    <ligand>
        <name>Fe cation</name>
        <dbReference type="ChEBI" id="CHEBI:24875"/>
    </ligand>
</feature>
<dbReference type="InterPro" id="IPR017861">
    <property type="entry name" value="KAE1/TsaD"/>
</dbReference>
<keyword evidence="2 8" id="KW-0808">Transferase</keyword>
<feature type="domain" description="Gcp-like" evidence="9">
    <location>
        <begin position="28"/>
        <end position="341"/>
    </location>
</feature>
<dbReference type="GO" id="GO:0005506">
    <property type="term" value="F:iron ion binding"/>
    <property type="evidence" value="ECO:0007669"/>
    <property type="project" value="UniProtKB-UniRule"/>
</dbReference>
<dbReference type="Gene3D" id="3.30.420.40">
    <property type="match status" value="2"/>
</dbReference>
<comment type="catalytic activity">
    <reaction evidence="7 8">
        <text>L-threonylcarbamoyladenylate + adenosine(37) in tRNA = N(6)-L-threonylcarbamoyladenosine(37) in tRNA + AMP + H(+)</text>
        <dbReference type="Rhea" id="RHEA:37059"/>
        <dbReference type="Rhea" id="RHEA-COMP:10162"/>
        <dbReference type="Rhea" id="RHEA-COMP:10163"/>
        <dbReference type="ChEBI" id="CHEBI:15378"/>
        <dbReference type="ChEBI" id="CHEBI:73682"/>
        <dbReference type="ChEBI" id="CHEBI:74411"/>
        <dbReference type="ChEBI" id="CHEBI:74418"/>
        <dbReference type="ChEBI" id="CHEBI:456215"/>
        <dbReference type="EC" id="2.3.1.234"/>
    </reaction>
</comment>
<organism evidence="10 11">
    <name type="scientific">Candidatus Yanofskybacteria bacterium RIFCSPLOWO2_01_FULL_49_17</name>
    <dbReference type="NCBI Taxonomy" id="1802700"/>
    <lineage>
        <taxon>Bacteria</taxon>
        <taxon>Candidatus Yanofskyibacteriota</taxon>
    </lineage>
</organism>
<sequence>MTVLGIETSCDETAIAVLDIKDMEHVSVRANVVSSQIALHAKFGGVVPNLAAREHANNIGHVLEAALKEAKISDIGKKVDLIAVTRGPGLGPALLVGIAFAKALAWKYDKPLVGADHMRAHVYSNWLPDSAGKLISLQASKRFPILNLIVSGGHTELVLMDGYENFKLIGETMDDAVGEAFDKVARLLGLGYPGGPAISRRAEKWKSEARLRPELRPRGNPKFKIKFPRPMEKSKNYNFSFSGLKTAVLYKIQDLKEAGIEITDDIKDQLCFEFQRSAVDVLVQKTIRAAQEHGAKTILLSGGVSANSLLRTELSKAAADSGLAYGQPLLTYTGDNAAMIGLAGYAAQKYGKADTDWQSVDMDANLFIATSN</sequence>
<dbReference type="Pfam" id="PF00814">
    <property type="entry name" value="TsaD"/>
    <property type="match status" value="1"/>
</dbReference>
<dbReference type="HAMAP" id="MF_01445">
    <property type="entry name" value="TsaD"/>
    <property type="match status" value="1"/>
</dbReference>
<dbReference type="GO" id="GO:0061711">
    <property type="term" value="F:tRNA N(6)-L-threonylcarbamoyladenine synthase activity"/>
    <property type="evidence" value="ECO:0007669"/>
    <property type="project" value="UniProtKB-EC"/>
</dbReference>
<reference evidence="10 11" key="1">
    <citation type="journal article" date="2016" name="Nat. Commun.">
        <title>Thousands of microbial genomes shed light on interconnected biogeochemical processes in an aquifer system.</title>
        <authorList>
            <person name="Anantharaman K."/>
            <person name="Brown C.T."/>
            <person name="Hug L.A."/>
            <person name="Sharon I."/>
            <person name="Castelle C.J."/>
            <person name="Probst A.J."/>
            <person name="Thomas B.C."/>
            <person name="Singh A."/>
            <person name="Wilkins M.J."/>
            <person name="Karaoz U."/>
            <person name="Brodie E.L."/>
            <person name="Williams K.H."/>
            <person name="Hubbard S.S."/>
            <person name="Banfield J.F."/>
        </authorList>
    </citation>
    <scope>NUCLEOTIDE SEQUENCE [LARGE SCALE GENOMIC DNA]</scope>
</reference>
<dbReference type="EC" id="2.3.1.234" evidence="8"/>
<dbReference type="FunFam" id="3.30.420.40:FF:000012">
    <property type="entry name" value="tRNA N6-adenosine threonylcarbamoyltransferase"/>
    <property type="match status" value="1"/>
</dbReference>
<evidence type="ECO:0000256" key="2">
    <source>
        <dbReference type="ARBA" id="ARBA00022679"/>
    </source>
</evidence>
<dbReference type="CDD" id="cd24133">
    <property type="entry name" value="ASKHA_NBD_TsaD_bac"/>
    <property type="match status" value="1"/>
</dbReference>
<dbReference type="NCBIfam" id="TIGR00329">
    <property type="entry name" value="gcp_kae1"/>
    <property type="match status" value="1"/>
</dbReference>
<proteinExistence type="inferred from homology"/>
<dbReference type="PANTHER" id="PTHR11735:SF6">
    <property type="entry name" value="TRNA N6-ADENOSINE THREONYLCARBAMOYLTRANSFERASE, MITOCHONDRIAL"/>
    <property type="match status" value="1"/>
</dbReference>
<gene>
    <name evidence="8" type="primary">tsaD</name>
    <name evidence="10" type="ORF">A2941_00215</name>
</gene>
<keyword evidence="3 8" id="KW-0819">tRNA processing</keyword>
<dbReference type="GO" id="GO:0002949">
    <property type="term" value="P:tRNA threonylcarbamoyladenosine modification"/>
    <property type="evidence" value="ECO:0007669"/>
    <property type="project" value="UniProtKB-UniRule"/>
</dbReference>
<dbReference type="PROSITE" id="PS01016">
    <property type="entry name" value="GLYCOPROTEASE"/>
    <property type="match status" value="1"/>
</dbReference>
<evidence type="ECO:0000313" key="10">
    <source>
        <dbReference type="EMBL" id="OGN27271.1"/>
    </source>
</evidence>
<keyword evidence="1 8" id="KW-0963">Cytoplasm</keyword>
<feature type="binding site" evidence="8">
    <location>
        <position position="307"/>
    </location>
    <ligand>
        <name>substrate</name>
    </ligand>
</feature>
<evidence type="ECO:0000256" key="4">
    <source>
        <dbReference type="ARBA" id="ARBA00022723"/>
    </source>
</evidence>
<accession>A0A1F8GPK6</accession>
<protein>
    <recommendedName>
        <fullName evidence="8">tRNA N6-adenosine threonylcarbamoyltransferase</fullName>
        <ecNumber evidence="8">2.3.1.234</ecNumber>
    </recommendedName>
    <alternativeName>
        <fullName evidence="8">N6-L-threonylcarbamoyladenine synthase</fullName>
        <shortName evidence="8">t(6)A synthase</shortName>
    </alternativeName>
    <alternativeName>
        <fullName evidence="8">t(6)A37 threonylcarbamoyladenosine biosynthesis protein TsaD</fullName>
    </alternativeName>
    <alternativeName>
        <fullName evidence="8">tRNA threonylcarbamoyladenosine biosynthesis protein TsaD</fullName>
    </alternativeName>
</protein>
<dbReference type="SUPFAM" id="SSF53067">
    <property type="entry name" value="Actin-like ATPase domain"/>
    <property type="match status" value="2"/>
</dbReference>
<name>A0A1F8GPK6_9BACT</name>
<comment type="caution">
    <text evidence="10">The sequence shown here is derived from an EMBL/GenBank/DDBJ whole genome shotgun (WGS) entry which is preliminary data.</text>
</comment>
<dbReference type="NCBIfam" id="TIGR03723">
    <property type="entry name" value="T6A_TsaD_YgjD"/>
    <property type="match status" value="1"/>
</dbReference>
<evidence type="ECO:0000256" key="6">
    <source>
        <dbReference type="ARBA" id="ARBA00023315"/>
    </source>
</evidence>
<evidence type="ECO:0000256" key="8">
    <source>
        <dbReference type="HAMAP-Rule" id="MF_01445"/>
    </source>
</evidence>
<feature type="binding site" evidence="8">
    <location>
        <position position="195"/>
    </location>
    <ligand>
        <name>substrate</name>
    </ligand>
</feature>
<evidence type="ECO:0000259" key="9">
    <source>
        <dbReference type="Pfam" id="PF00814"/>
    </source>
</evidence>
<evidence type="ECO:0000256" key="1">
    <source>
        <dbReference type="ARBA" id="ARBA00022490"/>
    </source>
</evidence>
<keyword evidence="6 8" id="KW-0012">Acyltransferase</keyword>
<dbReference type="AlphaFoldDB" id="A0A1F8GPK6"/>
<dbReference type="InterPro" id="IPR043129">
    <property type="entry name" value="ATPase_NBD"/>
</dbReference>
<dbReference type="GO" id="GO:0005737">
    <property type="term" value="C:cytoplasm"/>
    <property type="evidence" value="ECO:0007669"/>
    <property type="project" value="UniProtKB-SubCell"/>
</dbReference>
<comment type="caution">
    <text evidence="8">Lacks conserved residue(s) required for the propagation of feature annotation.</text>
</comment>
<dbReference type="Proteomes" id="UP000178444">
    <property type="component" value="Unassembled WGS sequence"/>
</dbReference>